<comment type="subunit">
    <text evidence="6">Component of the oligosaccharyltransferase (OST) complex.</text>
</comment>
<dbReference type="OMA" id="VARTQKH"/>
<comment type="similarity">
    <text evidence="2 6">Belongs to the OST5 family.</text>
</comment>
<keyword evidence="3 6" id="KW-0812">Transmembrane</keyword>
<keyword evidence="5 6" id="KW-0472">Membrane</keyword>
<dbReference type="InParanoid" id="F4PBG9"/>
<dbReference type="AlphaFoldDB" id="F4PBG9"/>
<dbReference type="GO" id="GO:0034976">
    <property type="term" value="P:response to endoplasmic reticulum stress"/>
    <property type="evidence" value="ECO:0000318"/>
    <property type="project" value="GO_Central"/>
</dbReference>
<evidence type="ECO:0000313" key="8">
    <source>
        <dbReference type="Proteomes" id="UP000007241"/>
    </source>
</evidence>
<dbReference type="InterPro" id="IPR007915">
    <property type="entry name" value="TMEM258/Ost5"/>
</dbReference>
<evidence type="ECO:0000256" key="2">
    <source>
        <dbReference type="ARBA" id="ARBA00009825"/>
    </source>
</evidence>
<keyword evidence="4 6" id="KW-1133">Transmembrane helix</keyword>
<dbReference type="HOGENOM" id="CLU_1184823_0_0_1"/>
<protein>
    <recommendedName>
        <fullName evidence="6">Dolichyl-diphosphooligosaccharide-protein glycosyltransferase subunit OST5</fullName>
    </recommendedName>
</protein>
<dbReference type="GO" id="GO:0008250">
    <property type="term" value="C:oligosaccharyltransferase complex"/>
    <property type="evidence" value="ECO:0007669"/>
    <property type="project" value="UniProtKB-UniRule"/>
</dbReference>
<dbReference type="PANTHER" id="PTHR13636">
    <property type="entry name" value="TRANSMEMBRANE PROTEIN 258"/>
    <property type="match status" value="1"/>
</dbReference>
<proteinExistence type="inferred from homology"/>
<dbReference type="GO" id="GO:0005789">
    <property type="term" value="C:endoplasmic reticulum membrane"/>
    <property type="evidence" value="ECO:0000318"/>
    <property type="project" value="GO_Central"/>
</dbReference>
<dbReference type="Pfam" id="PF05251">
    <property type="entry name" value="Ost5"/>
    <property type="match status" value="1"/>
</dbReference>
<dbReference type="RefSeq" id="XP_006681924.1">
    <property type="nucleotide sequence ID" value="XM_006681861.1"/>
</dbReference>
<dbReference type="GO" id="GO:0006487">
    <property type="term" value="P:protein N-linked glycosylation"/>
    <property type="evidence" value="ECO:0007669"/>
    <property type="project" value="UniProtKB-UniRule"/>
</dbReference>
<feature type="transmembrane region" description="Helical" evidence="6">
    <location>
        <begin position="175"/>
        <end position="197"/>
    </location>
</feature>
<evidence type="ECO:0000256" key="4">
    <source>
        <dbReference type="ARBA" id="ARBA00022989"/>
    </source>
</evidence>
<sequence length="234" mass="26036">MSEQTAELASHSMSLQLCRAARAIIEDFNSLLGVLSSNQFTTESKILPHSTIGKHIRHALDHFLLLLAGLQDLLDTRRSNCIDVTIDYDHRQRLTLLETDPKAAQTEFARICGKLEDALLYLDMNTSVCVLATTEVSGLPIKLASSMGREVWFLDLSQHGFVDFHPLFPQSITPALAFLFLIVSFLSASIFFIKQVGTNKYSRNICQEILFAVIGSLSFGFGLVFMFLAVGIYV</sequence>
<dbReference type="Proteomes" id="UP000007241">
    <property type="component" value="Unassembled WGS sequence"/>
</dbReference>
<dbReference type="EMBL" id="GL882892">
    <property type="protein sequence ID" value="EGF77442.1"/>
    <property type="molecule type" value="Genomic_DNA"/>
</dbReference>
<evidence type="ECO:0000256" key="5">
    <source>
        <dbReference type="ARBA" id="ARBA00023136"/>
    </source>
</evidence>
<dbReference type="GO" id="GO:0062062">
    <property type="term" value="F:oligosaccharyltransferase complex binding"/>
    <property type="evidence" value="ECO:0000318"/>
    <property type="project" value="GO_Central"/>
</dbReference>
<evidence type="ECO:0000256" key="1">
    <source>
        <dbReference type="ARBA" id="ARBA00004141"/>
    </source>
</evidence>
<evidence type="ECO:0000256" key="6">
    <source>
        <dbReference type="RuleBase" id="RU367008"/>
    </source>
</evidence>
<organism evidence="7 8">
    <name type="scientific">Batrachochytrium dendrobatidis (strain JAM81 / FGSC 10211)</name>
    <name type="common">Frog chytrid fungus</name>
    <dbReference type="NCBI Taxonomy" id="684364"/>
    <lineage>
        <taxon>Eukaryota</taxon>
        <taxon>Fungi</taxon>
        <taxon>Fungi incertae sedis</taxon>
        <taxon>Chytridiomycota</taxon>
        <taxon>Chytridiomycota incertae sedis</taxon>
        <taxon>Chytridiomycetes</taxon>
        <taxon>Rhizophydiales</taxon>
        <taxon>Rhizophydiales incertae sedis</taxon>
        <taxon>Batrachochytrium</taxon>
    </lineage>
</organism>
<accession>F4PBG9</accession>
<evidence type="ECO:0000313" key="7">
    <source>
        <dbReference type="EMBL" id="EGF77442.1"/>
    </source>
</evidence>
<comment type="subcellular location">
    <subcellularLocation>
        <location evidence="1 6">Membrane</location>
        <topology evidence="1 6">Multi-pass membrane protein</topology>
    </subcellularLocation>
</comment>
<comment type="function">
    <text evidence="6">Subunit of the oligosaccharyl transferase (OST) complex that catalyzes the initial transfer of a defined glycan (Glc(3)Man(9)GlcNAc(2) in eukaryotes) from the lipid carrier dolichol-pyrophosphate to an asparagine residue within an Asn-X-Ser/Thr consensus motif in nascent polypeptide chains, the first step in protein N-glycosylation. N-glycosylation occurs cotranslationally and the complex associates with the Sec61 complex at the channel-forming translocon complex that mediates protein translocation across the endoplasmic reticulum (ER). All subunits are required for a maximal enzyme activity.</text>
</comment>
<name>F4PBG9_BATDJ</name>
<dbReference type="OrthoDB" id="18408at2759"/>
<reference evidence="7 8" key="1">
    <citation type="submission" date="2009-12" db="EMBL/GenBank/DDBJ databases">
        <title>The draft genome of Batrachochytrium dendrobatidis.</title>
        <authorList>
            <consortium name="US DOE Joint Genome Institute (JGI-PGF)"/>
            <person name="Kuo A."/>
            <person name="Salamov A."/>
            <person name="Schmutz J."/>
            <person name="Lucas S."/>
            <person name="Pitluck S."/>
            <person name="Rosenblum E."/>
            <person name="Stajich J."/>
            <person name="Eisen M."/>
            <person name="Grigoriev I.V."/>
        </authorList>
    </citation>
    <scope>NUCLEOTIDE SEQUENCE [LARGE SCALE GENOMIC DNA]</scope>
    <source>
        <strain evidence="8">JAM81 / FGSC 10211</strain>
    </source>
</reference>
<keyword evidence="8" id="KW-1185">Reference proteome</keyword>
<evidence type="ECO:0000256" key="3">
    <source>
        <dbReference type="ARBA" id="ARBA00022692"/>
    </source>
</evidence>
<gene>
    <name evidence="7" type="ORF">BATDEDRAFT_27638</name>
</gene>
<dbReference type="GeneID" id="18239374"/>
<feature type="transmembrane region" description="Helical" evidence="6">
    <location>
        <begin position="209"/>
        <end position="233"/>
    </location>
</feature>
<dbReference type="STRING" id="684364.F4PBG9"/>